<keyword evidence="2" id="KW-1185">Reference proteome</keyword>
<dbReference type="EMBL" id="KI968725">
    <property type="protein sequence ID" value="EUN27934.1"/>
    <property type="molecule type" value="Genomic_DNA"/>
</dbReference>
<name>W7ELU1_BIPV3</name>
<dbReference type="Proteomes" id="UP000054337">
    <property type="component" value="Unassembled WGS sequence"/>
</dbReference>
<proteinExistence type="predicted"/>
<evidence type="ECO:0000313" key="1">
    <source>
        <dbReference type="EMBL" id="EUN27934.1"/>
    </source>
</evidence>
<evidence type="ECO:0000313" key="2">
    <source>
        <dbReference type="Proteomes" id="UP000054337"/>
    </source>
</evidence>
<gene>
    <name evidence="1" type="ORF">COCVIDRAFT_96941</name>
</gene>
<sequence>MSPPDSLPTRQERSVAPWRALVYLPCLASQGQVTGSQPAAIQPTRRQCSCFTGWSLMAGCLSPGACVPAICVNVR</sequence>
<organism evidence="1 2">
    <name type="scientific">Bipolaris victoriae (strain FI3)</name>
    <name type="common">Victoria blight of oats agent</name>
    <name type="synonym">Cochliobolus victoriae</name>
    <dbReference type="NCBI Taxonomy" id="930091"/>
    <lineage>
        <taxon>Eukaryota</taxon>
        <taxon>Fungi</taxon>
        <taxon>Dikarya</taxon>
        <taxon>Ascomycota</taxon>
        <taxon>Pezizomycotina</taxon>
        <taxon>Dothideomycetes</taxon>
        <taxon>Pleosporomycetidae</taxon>
        <taxon>Pleosporales</taxon>
        <taxon>Pleosporineae</taxon>
        <taxon>Pleosporaceae</taxon>
        <taxon>Bipolaris</taxon>
    </lineage>
</organism>
<dbReference type="RefSeq" id="XP_014557530.1">
    <property type="nucleotide sequence ID" value="XM_014702044.1"/>
</dbReference>
<protein>
    <submittedName>
        <fullName evidence="1">Uncharacterized protein</fullName>
    </submittedName>
</protein>
<reference evidence="1 2" key="1">
    <citation type="journal article" date="2013" name="PLoS Genet.">
        <title>Comparative genome structure, secondary metabolite, and effector coding capacity across Cochliobolus pathogens.</title>
        <authorList>
            <person name="Condon B.J."/>
            <person name="Leng Y."/>
            <person name="Wu D."/>
            <person name="Bushley K.E."/>
            <person name="Ohm R.A."/>
            <person name="Otillar R."/>
            <person name="Martin J."/>
            <person name="Schackwitz W."/>
            <person name="Grimwood J."/>
            <person name="MohdZainudin N."/>
            <person name="Xue C."/>
            <person name="Wang R."/>
            <person name="Manning V.A."/>
            <person name="Dhillon B."/>
            <person name="Tu Z.J."/>
            <person name="Steffenson B.J."/>
            <person name="Salamov A."/>
            <person name="Sun H."/>
            <person name="Lowry S."/>
            <person name="LaButti K."/>
            <person name="Han J."/>
            <person name="Copeland A."/>
            <person name="Lindquist E."/>
            <person name="Barry K."/>
            <person name="Schmutz J."/>
            <person name="Baker S.E."/>
            <person name="Ciuffetti L.M."/>
            <person name="Grigoriev I.V."/>
            <person name="Zhong S."/>
            <person name="Turgeon B.G."/>
        </authorList>
    </citation>
    <scope>NUCLEOTIDE SEQUENCE [LARGE SCALE GENOMIC DNA]</scope>
    <source>
        <strain evidence="1 2">FI3</strain>
    </source>
</reference>
<dbReference type="GeneID" id="26260318"/>
<accession>W7ELU1</accession>
<dbReference type="HOGENOM" id="CLU_2670711_0_0_1"/>
<dbReference type="AlphaFoldDB" id="W7ELU1"/>